<proteinExistence type="predicted"/>
<accession>A0ABM9BR71</accession>
<evidence type="ECO:0000313" key="2">
    <source>
        <dbReference type="Proteomes" id="UP000838821"/>
    </source>
</evidence>
<keyword evidence="2" id="KW-1185">Reference proteome</keyword>
<reference evidence="1" key="1">
    <citation type="submission" date="2022-01" db="EMBL/GenBank/DDBJ databases">
        <authorList>
            <person name="Criscuolo A."/>
        </authorList>
    </citation>
    <scope>NUCLEOTIDE SEQUENCE</scope>
    <source>
        <strain evidence="1">CIP111891</strain>
    </source>
</reference>
<dbReference type="Proteomes" id="UP000838821">
    <property type="component" value="Unassembled WGS sequence"/>
</dbReference>
<name>A0ABM9BR71_9BACL</name>
<comment type="caution">
    <text evidence="1">The sequence shown here is derived from an EMBL/GenBank/DDBJ whole genome shotgun (WGS) entry which is preliminary data.</text>
</comment>
<gene>
    <name evidence="1" type="ORF">PAECIP111891_00158</name>
</gene>
<dbReference type="RefSeq" id="WP_236284011.1">
    <property type="nucleotide sequence ID" value="NZ_CAKMMW010000001.1"/>
</dbReference>
<protein>
    <submittedName>
        <fullName evidence="1">Uncharacterized protein</fullName>
    </submittedName>
</protein>
<sequence>MSKRSLVESVLSLLDIEDIEKLKAEYFNGKEEKLSFNDAQNEEEREEMLEEWLDSIKWKFVEELKIELYDGTKYSIKFVD</sequence>
<dbReference type="EMBL" id="CAKMMW010000001">
    <property type="protein sequence ID" value="CAH1191971.1"/>
    <property type="molecule type" value="Genomic_DNA"/>
</dbReference>
<evidence type="ECO:0000313" key="1">
    <source>
        <dbReference type="EMBL" id="CAH1191971.1"/>
    </source>
</evidence>
<organism evidence="1 2">
    <name type="scientific">Paenibacillus allorhizoplanae</name>
    <dbReference type="NCBI Taxonomy" id="2905648"/>
    <lineage>
        <taxon>Bacteria</taxon>
        <taxon>Bacillati</taxon>
        <taxon>Bacillota</taxon>
        <taxon>Bacilli</taxon>
        <taxon>Bacillales</taxon>
        <taxon>Paenibacillaceae</taxon>
        <taxon>Paenibacillus</taxon>
    </lineage>
</organism>